<dbReference type="EMBL" id="KF740664">
    <property type="protein sequence ID" value="AHH01876.1"/>
    <property type="molecule type" value="Genomic_DNA"/>
</dbReference>
<dbReference type="RefSeq" id="YP_009001211.1">
    <property type="nucleotide sequence ID" value="NC_023423.1"/>
</dbReference>
<gene>
    <name evidence="1" type="ORF">pv_309</name>
</gene>
<name>W5S576_9VIRU</name>
<dbReference type="GeneID" id="18266337"/>
<dbReference type="Proteomes" id="UP000202176">
    <property type="component" value="Segment"/>
</dbReference>
<sequence>MAIPTLRSLILNELSFDSLLEFEKDPNFSPYLGWEFWANKLEKERQIPKEYFYLVQEQWASEAGLIERKMSPSERYLELASEFEFFPQSESLRGAGVNLERSLNRADEREISYWVSRLSAEEFKVINAKLFSSFSKITPENFTGYRILHRLFFGKERNFVVNRHGEILTWQDGDEKLSQFFSTRLSGYLLYQQAPKYILNKIKPEDNISSLSDNRLNSHTTEDVFYNFHCRRDALRLLINYGNLQALRKVIEMYHEPESCFIDLITIFCWCLESGKIEMVDMILPICTSSLEREGAGKIWSGKVCDLISPVEFSHKNKCEDFSKGGKYDLTRSCKPGWEFECENICEYLVYAVRSGNPQMVDFICSLQGIDLATDLVDMPDEYEYPGYKVQNNMIFLLEELSGAMKEKPTKFFGFYQILQRILTPRYSGTTEIYIKNCSVDIMNLILSNRNLDNECRAVFLDEFINRSLGEFNKQKFLSNASRSVDVAVPKLQFVPINFESW</sequence>
<organism evidence="1 2">
    <name type="scientific">Pithovirus sibericum</name>
    <dbReference type="NCBI Taxonomy" id="1450746"/>
    <lineage>
        <taxon>Viruses</taxon>
        <taxon>Pithoviruses</taxon>
        <taxon>Orthopithovirinae</taxon>
        <taxon>Alphapithovirus</taxon>
        <taxon>Alphapithovirus sibericum</taxon>
    </lineage>
</organism>
<protein>
    <submittedName>
        <fullName evidence="1">Uncharacterized protein</fullName>
    </submittedName>
</protein>
<proteinExistence type="predicted"/>
<keyword evidence="2" id="KW-1185">Reference proteome</keyword>
<dbReference type="KEGG" id="vg:18266337"/>
<evidence type="ECO:0000313" key="2">
    <source>
        <dbReference type="Proteomes" id="UP000202176"/>
    </source>
</evidence>
<accession>W5S576</accession>
<evidence type="ECO:0000313" key="1">
    <source>
        <dbReference type="EMBL" id="AHH01876.1"/>
    </source>
</evidence>
<reference evidence="1 2" key="1">
    <citation type="journal article" date="2014" name="Proc. Natl. Acad. Sci. U.S.A.">
        <title>Thirty-thousand-year-old distant relative of giant icosahedral DNA viruses with a pandoravirus morphology.</title>
        <authorList>
            <person name="Legendre M."/>
            <person name="Bartoli J."/>
            <person name="Shmakova L."/>
            <person name="Jeudy S."/>
            <person name="Labadie K."/>
            <person name="Adrait A."/>
            <person name="Lescot M."/>
            <person name="Poirot O."/>
            <person name="Bertaux L."/>
            <person name="Bruley C."/>
            <person name="Coute Y."/>
            <person name="Rivkina E."/>
            <person name="Abergel C."/>
            <person name="Claverie J.M."/>
        </authorList>
    </citation>
    <scope>NUCLEOTIDE SEQUENCE [LARGE SCALE GENOMIC DNA]</scope>
    <source>
        <strain evidence="1">P1084-T</strain>
    </source>
</reference>